<proteinExistence type="predicted"/>
<keyword evidence="1" id="KW-0732">Signal</keyword>
<sequence length="48" mass="5233">MRAWAAWCTCLAVALCASRLARMGLVGRALDNPACFCTGLSRQFFLLP</sequence>
<evidence type="ECO:0000313" key="3">
    <source>
        <dbReference type="Proteomes" id="UP000572540"/>
    </source>
</evidence>
<accession>A0A7Z0AZG5</accession>
<comment type="caution">
    <text evidence="2">The sequence shown here is derived from an EMBL/GenBank/DDBJ whole genome shotgun (WGS) entry which is preliminary data.</text>
</comment>
<reference evidence="2 3" key="1">
    <citation type="submission" date="2020-07" db="EMBL/GenBank/DDBJ databases">
        <title>Exploring microbial biodiversity for novel pathways involved in the catabolism of aromatic compounds derived from lignin.</title>
        <authorList>
            <person name="Elkins J."/>
        </authorList>
    </citation>
    <scope>NUCLEOTIDE SEQUENCE [LARGE SCALE GENOMIC DNA]</scope>
    <source>
        <strain evidence="2 3">H2C3B</strain>
    </source>
</reference>
<dbReference type="Proteomes" id="UP000572540">
    <property type="component" value="Unassembled WGS sequence"/>
</dbReference>
<feature type="chain" id="PRO_5031181793" evidence="1">
    <location>
        <begin position="22"/>
        <end position="48"/>
    </location>
</feature>
<dbReference type="EMBL" id="JACCAU010000001">
    <property type="protein sequence ID" value="NYH14302.1"/>
    <property type="molecule type" value="Genomic_DNA"/>
</dbReference>
<protein>
    <submittedName>
        <fullName evidence="2">Uncharacterized protein</fullName>
    </submittedName>
</protein>
<feature type="signal peptide" evidence="1">
    <location>
        <begin position="1"/>
        <end position="21"/>
    </location>
</feature>
<organism evidence="2 3">
    <name type="scientific">Paraburkholderia bryophila</name>
    <dbReference type="NCBI Taxonomy" id="420952"/>
    <lineage>
        <taxon>Bacteria</taxon>
        <taxon>Pseudomonadati</taxon>
        <taxon>Pseudomonadota</taxon>
        <taxon>Betaproteobacteria</taxon>
        <taxon>Burkholderiales</taxon>
        <taxon>Burkholderiaceae</taxon>
        <taxon>Paraburkholderia</taxon>
    </lineage>
</organism>
<evidence type="ECO:0000256" key="1">
    <source>
        <dbReference type="SAM" id="SignalP"/>
    </source>
</evidence>
<name>A0A7Z0AZG5_9BURK</name>
<evidence type="ECO:0000313" key="2">
    <source>
        <dbReference type="EMBL" id="NYH14302.1"/>
    </source>
</evidence>
<dbReference type="AlphaFoldDB" id="A0A7Z0AZG5"/>
<gene>
    <name evidence="2" type="ORF">GGD41_001530</name>
</gene>